<dbReference type="EMBL" id="ATMH01003146">
    <property type="protein sequence ID" value="EPY31878.1"/>
    <property type="molecule type" value="Genomic_DNA"/>
</dbReference>
<dbReference type="Gene3D" id="1.10.238.10">
    <property type="entry name" value="EF-hand"/>
    <property type="match status" value="1"/>
</dbReference>
<accession>S9USQ4</accession>
<sequence>MPPSFTELQTAFFQKQFDAFDKDKIGRVQTSDVPFLVRVCGATPLEADLDILMSTADPDGRKTCSFDGFCAALELAFERCVTAEDAKEAFLSFDANHKGFITPHELRYFLTTLGDALTVEEANNFINAVMSEADSEGNIILLDAVEKMTPEMYR</sequence>
<dbReference type="GO" id="GO:0005509">
    <property type="term" value="F:calcium ion binding"/>
    <property type="evidence" value="ECO:0007669"/>
    <property type="project" value="InterPro"/>
</dbReference>
<dbReference type="PANTHER" id="PTHR23048">
    <property type="entry name" value="MYOSIN LIGHT CHAIN 1, 3"/>
    <property type="match status" value="1"/>
</dbReference>
<dbReference type="InterPro" id="IPR002048">
    <property type="entry name" value="EF_hand_dom"/>
</dbReference>
<dbReference type="InterPro" id="IPR050230">
    <property type="entry name" value="CALM/Myosin/TropC-like"/>
</dbReference>
<evidence type="ECO:0000313" key="5">
    <source>
        <dbReference type="Proteomes" id="UP000015354"/>
    </source>
</evidence>
<organism evidence="4 5">
    <name type="scientific">Strigomonas culicis</name>
    <dbReference type="NCBI Taxonomy" id="28005"/>
    <lineage>
        <taxon>Eukaryota</taxon>
        <taxon>Discoba</taxon>
        <taxon>Euglenozoa</taxon>
        <taxon>Kinetoplastea</taxon>
        <taxon>Metakinetoplastina</taxon>
        <taxon>Trypanosomatida</taxon>
        <taxon>Trypanosomatidae</taxon>
        <taxon>Strigomonadinae</taxon>
        <taxon>Strigomonas</taxon>
    </lineage>
</organism>
<keyword evidence="5" id="KW-1185">Reference proteome</keyword>
<protein>
    <submittedName>
        <fullName evidence="4">Calmodulin</fullName>
    </submittedName>
</protein>
<keyword evidence="1" id="KW-0677">Repeat</keyword>
<evidence type="ECO:0000256" key="1">
    <source>
        <dbReference type="ARBA" id="ARBA00022737"/>
    </source>
</evidence>
<dbReference type="FunFam" id="1.10.238.10:FF:000001">
    <property type="entry name" value="Calmodulin 1"/>
    <property type="match status" value="1"/>
</dbReference>
<dbReference type="SUPFAM" id="SSF47473">
    <property type="entry name" value="EF-hand"/>
    <property type="match status" value="1"/>
</dbReference>
<dbReference type="PANTHER" id="PTHR23048:SF0">
    <property type="entry name" value="CALMODULIN LIKE 3"/>
    <property type="match status" value="1"/>
</dbReference>
<dbReference type="InterPro" id="IPR011992">
    <property type="entry name" value="EF-hand-dom_pair"/>
</dbReference>
<reference evidence="4 5" key="1">
    <citation type="journal article" date="2013" name="PLoS ONE">
        <title>Predicting the Proteins of Angomonas deanei, Strigomonas culicis and Their Respective Endosymbionts Reveals New Aspects of the Trypanosomatidae Family.</title>
        <authorList>
            <person name="Motta M.C."/>
            <person name="Martins A.C."/>
            <person name="de Souza S.S."/>
            <person name="Catta-Preta C.M."/>
            <person name="Silva R."/>
            <person name="Klein C.C."/>
            <person name="de Almeida L.G."/>
            <person name="de Lima Cunha O."/>
            <person name="Ciapina L.P."/>
            <person name="Brocchi M."/>
            <person name="Colabardini A.C."/>
            <person name="de Araujo Lima B."/>
            <person name="Machado C.R."/>
            <person name="de Almeida Soares C.M."/>
            <person name="Probst C.M."/>
            <person name="de Menezes C.B."/>
            <person name="Thompson C.E."/>
            <person name="Bartholomeu D.C."/>
            <person name="Gradia D.F."/>
            <person name="Pavoni D.P."/>
            <person name="Grisard E.C."/>
            <person name="Fantinatti-Garboggini F."/>
            <person name="Marchini F.K."/>
            <person name="Rodrigues-Luiz G.F."/>
            <person name="Wagner G."/>
            <person name="Goldman G.H."/>
            <person name="Fietto J.L."/>
            <person name="Elias M.C."/>
            <person name="Goldman M.H."/>
            <person name="Sagot M.F."/>
            <person name="Pereira M."/>
            <person name="Stoco P.H."/>
            <person name="de Mendonca-Neto R.P."/>
            <person name="Teixeira S.M."/>
            <person name="Maciel T.E."/>
            <person name="de Oliveira Mendes T.A."/>
            <person name="Urmenyi T.P."/>
            <person name="de Souza W."/>
            <person name="Schenkman S."/>
            <person name="de Vasconcelos A.T."/>
        </authorList>
    </citation>
    <scope>NUCLEOTIDE SEQUENCE [LARGE SCALE GENOMIC DNA]</scope>
</reference>
<dbReference type="Proteomes" id="UP000015354">
    <property type="component" value="Unassembled WGS sequence"/>
</dbReference>
<name>S9USQ4_9TRYP</name>
<gene>
    <name evidence="4" type="ORF">STCU_03090</name>
    <name evidence="3" type="ORF">STCU_03146</name>
</gene>
<reference evidence="4" key="2">
    <citation type="submission" date="2013-03" db="EMBL/GenBank/DDBJ databases">
        <authorList>
            <person name="Motta M.C.M."/>
            <person name="Martins A.C.A."/>
            <person name="Preta C.M.C.C."/>
            <person name="Silva R."/>
            <person name="de Souza S.S."/>
            <person name="Klein C.C."/>
            <person name="de Almeida L.G.P."/>
            <person name="Cunha O.L."/>
            <person name="Colabardini A.C."/>
            <person name="Lima B.A."/>
            <person name="Machado C.R."/>
            <person name="Soares C.M.A."/>
            <person name="de Menezes C.B.A."/>
            <person name="Bartolomeu D.C."/>
            <person name="Grisard E.C."/>
            <person name="Fantinatti-Garboggini F."/>
            <person name="Rodrigues-Luiz G.F."/>
            <person name="Wagner G."/>
            <person name="Goldman G.H."/>
            <person name="Fietto J.L.R."/>
            <person name="Ciapina L.P."/>
            <person name="Brocchi M."/>
            <person name="Elias M.C."/>
            <person name="Goldman M.H.S."/>
            <person name="Sagot M.-F."/>
            <person name="Pereira M."/>
            <person name="Stoco P.H."/>
            <person name="Teixeira S.M.R."/>
            <person name="de Mendonca-Neto R.P."/>
            <person name="Maciel T.E.F."/>
            <person name="Mendes T.A.O."/>
            <person name="Urmenyi T.P."/>
            <person name="Teixeira M.M.G."/>
            <person name="de Camargo E.F.P."/>
            <person name="de Sousa W."/>
            <person name="Schenkman S."/>
            <person name="de Vasconcelos A.T.R."/>
        </authorList>
    </citation>
    <scope>NUCLEOTIDE SEQUENCE</scope>
</reference>
<dbReference type="PROSITE" id="PS50222">
    <property type="entry name" value="EF_HAND_2"/>
    <property type="match status" value="1"/>
</dbReference>
<dbReference type="SMART" id="SM00054">
    <property type="entry name" value="EFh"/>
    <property type="match status" value="2"/>
</dbReference>
<dbReference type="InterPro" id="IPR039508">
    <property type="entry name" value="KASH5_EF-hand-like_dom"/>
</dbReference>
<dbReference type="GO" id="GO:0016460">
    <property type="term" value="C:myosin II complex"/>
    <property type="evidence" value="ECO:0007669"/>
    <property type="project" value="TreeGrafter"/>
</dbReference>
<comment type="caution">
    <text evidence="4">The sequence shown here is derived from an EMBL/GenBank/DDBJ whole genome shotgun (WGS) entry which is preliminary data.</text>
</comment>
<evidence type="ECO:0000259" key="2">
    <source>
        <dbReference type="PROSITE" id="PS50222"/>
    </source>
</evidence>
<dbReference type="Pfam" id="PF14658">
    <property type="entry name" value="EF-hand_9"/>
    <property type="match status" value="1"/>
</dbReference>
<dbReference type="Pfam" id="PF13405">
    <property type="entry name" value="EF-hand_6"/>
    <property type="match status" value="1"/>
</dbReference>
<feature type="domain" description="EF-hand" evidence="2">
    <location>
        <begin position="81"/>
        <end position="116"/>
    </location>
</feature>
<evidence type="ECO:0000313" key="3">
    <source>
        <dbReference type="EMBL" id="EPY31878.1"/>
    </source>
</evidence>
<proteinExistence type="predicted"/>
<dbReference type="EMBL" id="ATMH01003090">
    <property type="protein sequence ID" value="EPY31933.1"/>
    <property type="molecule type" value="Genomic_DNA"/>
</dbReference>
<dbReference type="CDD" id="cd00051">
    <property type="entry name" value="EFh"/>
    <property type="match status" value="1"/>
</dbReference>
<evidence type="ECO:0000313" key="4">
    <source>
        <dbReference type="EMBL" id="EPY31933.1"/>
    </source>
</evidence>
<dbReference type="AlphaFoldDB" id="S9USQ4"/>
<dbReference type="OrthoDB" id="26525at2759"/>